<proteinExistence type="predicted"/>
<dbReference type="GO" id="GO:0016740">
    <property type="term" value="F:transferase activity"/>
    <property type="evidence" value="ECO:0007669"/>
    <property type="project" value="UniProtKB-KW"/>
</dbReference>
<keyword evidence="2" id="KW-1185">Reference proteome</keyword>
<dbReference type="InterPro" id="IPR001451">
    <property type="entry name" value="Hexapep"/>
</dbReference>
<dbReference type="PANTHER" id="PTHR23416">
    <property type="entry name" value="SIALIC ACID SYNTHASE-RELATED"/>
    <property type="match status" value="1"/>
</dbReference>
<dbReference type="Pfam" id="PF00132">
    <property type="entry name" value="Hexapep"/>
    <property type="match status" value="1"/>
</dbReference>
<dbReference type="InterPro" id="IPR011004">
    <property type="entry name" value="Trimer_LpxA-like_sf"/>
</dbReference>
<reference evidence="2" key="1">
    <citation type="submission" date="2016-10" db="EMBL/GenBank/DDBJ databases">
        <authorList>
            <person name="Varghese N."/>
            <person name="Submissions S."/>
        </authorList>
    </citation>
    <scope>NUCLEOTIDE SEQUENCE [LARGE SCALE GENOMIC DNA]</scope>
    <source>
        <strain evidence="2">DSM 17934</strain>
    </source>
</reference>
<dbReference type="STRING" id="402734.SAMN05660918_1658"/>
<dbReference type="RefSeq" id="WP_091311288.1">
    <property type="nucleotide sequence ID" value="NZ_CBCSJU010000007.1"/>
</dbReference>
<dbReference type="OrthoDB" id="9812571at2"/>
<dbReference type="AlphaFoldDB" id="A0A1H6TTZ2"/>
<sequence length="225" mass="24752">MIKKIFQKLLHKSGKSYTIDSRIPSSLFFYTLKTRGFMLFRGLLFLRKKVFLGKNCTILNKKNICFGKNVTIEQSTRLDGYAYEKIILSNNVRIGAYSYLTCTSHMSKYGKGLKMGENSAIGDFTHFGASGGIEIGDNVIMGSYISFHSENHNFKNKEILIREQGVTSKGIKLGNNIWVGAKVTFLDGSCIGDNSVVAAGAVVSGIFPENSIIGGIPAKVLKQID</sequence>
<keyword evidence="1" id="KW-0808">Transferase</keyword>
<dbReference type="CDD" id="cd04647">
    <property type="entry name" value="LbH_MAT_like"/>
    <property type="match status" value="1"/>
</dbReference>
<dbReference type="Proteomes" id="UP000199702">
    <property type="component" value="Unassembled WGS sequence"/>
</dbReference>
<dbReference type="SUPFAM" id="SSF51161">
    <property type="entry name" value="Trimeric LpxA-like enzymes"/>
    <property type="match status" value="1"/>
</dbReference>
<dbReference type="InterPro" id="IPR051159">
    <property type="entry name" value="Hexapeptide_acetyltransf"/>
</dbReference>
<dbReference type="EMBL" id="FNYA01000003">
    <property type="protein sequence ID" value="SEI79710.1"/>
    <property type="molecule type" value="Genomic_DNA"/>
</dbReference>
<evidence type="ECO:0000313" key="1">
    <source>
        <dbReference type="EMBL" id="SEI79710.1"/>
    </source>
</evidence>
<dbReference type="PANTHER" id="PTHR23416:SF78">
    <property type="entry name" value="LIPOPOLYSACCHARIDE BIOSYNTHESIS O-ACETYL TRANSFERASE WBBJ-RELATED"/>
    <property type="match status" value="1"/>
</dbReference>
<organism evidence="1 2">
    <name type="scientific">Flavobacterium terrigena</name>
    <dbReference type="NCBI Taxonomy" id="402734"/>
    <lineage>
        <taxon>Bacteria</taxon>
        <taxon>Pseudomonadati</taxon>
        <taxon>Bacteroidota</taxon>
        <taxon>Flavobacteriia</taxon>
        <taxon>Flavobacteriales</taxon>
        <taxon>Flavobacteriaceae</taxon>
        <taxon>Flavobacterium</taxon>
    </lineage>
</organism>
<protein>
    <submittedName>
        <fullName evidence="1">Transferase hexapeptide (Six repeat-containing protein)</fullName>
    </submittedName>
</protein>
<name>A0A1H6TTZ2_9FLAO</name>
<gene>
    <name evidence="1" type="ORF">SAMN05660918_1658</name>
</gene>
<evidence type="ECO:0000313" key="2">
    <source>
        <dbReference type="Proteomes" id="UP000199702"/>
    </source>
</evidence>
<dbReference type="Gene3D" id="2.160.10.10">
    <property type="entry name" value="Hexapeptide repeat proteins"/>
    <property type="match status" value="2"/>
</dbReference>
<accession>A0A1H6TTZ2</accession>